<comment type="caution">
    <text evidence="2">The sequence shown here is derived from an EMBL/GenBank/DDBJ whole genome shotgun (WGS) entry which is preliminary data.</text>
</comment>
<keyword evidence="1" id="KW-1133">Transmembrane helix</keyword>
<evidence type="ECO:0000256" key="1">
    <source>
        <dbReference type="SAM" id="Phobius"/>
    </source>
</evidence>
<gene>
    <name evidence="2" type="ORF">ACFSW6_17170</name>
</gene>
<feature type="transmembrane region" description="Helical" evidence="1">
    <location>
        <begin position="42"/>
        <end position="61"/>
    </location>
</feature>
<name>A0ABW5UQ86_9BURK</name>
<evidence type="ECO:0000313" key="2">
    <source>
        <dbReference type="EMBL" id="MFD2755802.1"/>
    </source>
</evidence>
<sequence>MSLFASPRFLSRVMWADAASCAATGALQLGAAQPLAELTGLPAPLLTGTGIFLLAYALAAAWMARRQPAPRTLIGLVALGNLGWALGCAVLIFASDLALSAWGVAWVAAQAAVVLALADLQWAGLRATREAARQTRQAVA</sequence>
<dbReference type="RefSeq" id="WP_066481382.1">
    <property type="nucleotide sequence ID" value="NZ_BCNT01000015.1"/>
</dbReference>
<proteinExistence type="predicted"/>
<protein>
    <recommendedName>
        <fullName evidence="4">Transmembrane protein</fullName>
    </recommendedName>
</protein>
<keyword evidence="1" id="KW-0472">Membrane</keyword>
<evidence type="ECO:0008006" key="4">
    <source>
        <dbReference type="Google" id="ProtNLM"/>
    </source>
</evidence>
<keyword evidence="3" id="KW-1185">Reference proteome</keyword>
<feature type="transmembrane region" description="Helical" evidence="1">
    <location>
        <begin position="73"/>
        <end position="93"/>
    </location>
</feature>
<organism evidence="2 3">
    <name type="scientific">Comamonas terrae</name>
    <dbReference type="NCBI Taxonomy" id="673548"/>
    <lineage>
        <taxon>Bacteria</taxon>
        <taxon>Pseudomonadati</taxon>
        <taxon>Pseudomonadota</taxon>
        <taxon>Betaproteobacteria</taxon>
        <taxon>Burkholderiales</taxon>
        <taxon>Comamonadaceae</taxon>
        <taxon>Comamonas</taxon>
    </lineage>
</organism>
<keyword evidence="1" id="KW-0812">Transmembrane</keyword>
<dbReference type="Proteomes" id="UP001597463">
    <property type="component" value="Unassembled WGS sequence"/>
</dbReference>
<feature type="transmembrane region" description="Helical" evidence="1">
    <location>
        <begin position="99"/>
        <end position="120"/>
    </location>
</feature>
<evidence type="ECO:0000313" key="3">
    <source>
        <dbReference type="Proteomes" id="UP001597463"/>
    </source>
</evidence>
<reference evidence="3" key="1">
    <citation type="journal article" date="2019" name="Int. J. Syst. Evol. Microbiol.">
        <title>The Global Catalogue of Microorganisms (GCM) 10K type strain sequencing project: providing services to taxonomists for standard genome sequencing and annotation.</title>
        <authorList>
            <consortium name="The Broad Institute Genomics Platform"/>
            <consortium name="The Broad Institute Genome Sequencing Center for Infectious Disease"/>
            <person name="Wu L."/>
            <person name="Ma J."/>
        </authorList>
    </citation>
    <scope>NUCLEOTIDE SEQUENCE [LARGE SCALE GENOMIC DNA]</scope>
    <source>
        <strain evidence="3">TISTR 1906</strain>
    </source>
</reference>
<dbReference type="EMBL" id="JBHUMV010000008">
    <property type="protein sequence ID" value="MFD2755802.1"/>
    <property type="molecule type" value="Genomic_DNA"/>
</dbReference>
<accession>A0ABW5UQ86</accession>